<reference evidence="6 7" key="1">
    <citation type="submission" date="2018-06" db="EMBL/GenBank/DDBJ databases">
        <title>Spongiibacterium sp. HME9304 Genome sequencing and assembly.</title>
        <authorList>
            <person name="Kang H."/>
            <person name="Kim H."/>
            <person name="Joh K."/>
        </authorList>
    </citation>
    <scope>NUCLEOTIDE SEQUENCE [LARGE SCALE GENOMIC DNA]</scope>
    <source>
        <strain evidence="6 7">HME9304</strain>
    </source>
</reference>
<dbReference type="InterPro" id="IPR052032">
    <property type="entry name" value="ATP-dep_AA_Ligase"/>
</dbReference>
<evidence type="ECO:0000313" key="6">
    <source>
        <dbReference type="EMBL" id="AWX46195.1"/>
    </source>
</evidence>
<sequence>MDNLLYLVFPKNAESGALETIPDTKGMIVIQEDDFLKLPENIINSNKICITSEATLENVLCKIDDDLKVNAIKSMKDKYLFRDLLTDMFPSLKYQTVELKDIIKLKLTSKKILKPVKGCFGTAVKTIDENSDIDRVIEEIKTEIKKNSAILSENVLSQSQFILEDFIEGEEYAVDMFFDSKGNPHIVNIYYHPIPKYSEYLHMLYYTNKNVFEKVYDKAMDFFVEINKKLQLKKITLHTEFKLSTDLIPIEINAMRYGGMGLGNMVYHSLNINPYKHFQEEQSPNWEKIWQKYPKENFAFLIAYNGTHIDVNKQKPNFQKLESQFSKVLNKTVFNYQKQLAFGIYTLKESSENIEKLLQIDFNDFFEDIEKPVANNV</sequence>
<keyword evidence="3 4" id="KW-0067">ATP-binding</keyword>
<dbReference type="InterPro" id="IPR011761">
    <property type="entry name" value="ATP-grasp"/>
</dbReference>
<dbReference type="GO" id="GO:0016874">
    <property type="term" value="F:ligase activity"/>
    <property type="evidence" value="ECO:0007669"/>
    <property type="project" value="UniProtKB-KW"/>
</dbReference>
<name>A0A2Z4LW60_9FLAO</name>
<dbReference type="Gene3D" id="3.30.470.20">
    <property type="entry name" value="ATP-grasp fold, B domain"/>
    <property type="match status" value="1"/>
</dbReference>
<proteinExistence type="predicted"/>
<keyword evidence="7" id="KW-1185">Reference proteome</keyword>
<dbReference type="PROSITE" id="PS50975">
    <property type="entry name" value="ATP_GRASP"/>
    <property type="match status" value="1"/>
</dbReference>
<evidence type="ECO:0000256" key="2">
    <source>
        <dbReference type="ARBA" id="ARBA00022741"/>
    </source>
</evidence>
<dbReference type="PANTHER" id="PTHR43585">
    <property type="entry name" value="FUMIPYRROLE BIOSYNTHESIS PROTEIN C"/>
    <property type="match status" value="1"/>
</dbReference>
<dbReference type="Proteomes" id="UP000248536">
    <property type="component" value="Chromosome"/>
</dbReference>
<dbReference type="KEGG" id="spon:HME9304_03227"/>
<feature type="domain" description="ATP-grasp" evidence="5">
    <location>
        <begin position="78"/>
        <end position="283"/>
    </location>
</feature>
<evidence type="ECO:0000259" key="5">
    <source>
        <dbReference type="PROSITE" id="PS50975"/>
    </source>
</evidence>
<dbReference type="OrthoDB" id="9803907at2"/>
<evidence type="ECO:0000256" key="4">
    <source>
        <dbReference type="PROSITE-ProRule" id="PRU00409"/>
    </source>
</evidence>
<dbReference type="GO" id="GO:0046872">
    <property type="term" value="F:metal ion binding"/>
    <property type="evidence" value="ECO:0007669"/>
    <property type="project" value="InterPro"/>
</dbReference>
<dbReference type="PANTHER" id="PTHR43585:SF2">
    <property type="entry name" value="ATP-GRASP ENZYME FSQD"/>
    <property type="match status" value="1"/>
</dbReference>
<keyword evidence="1" id="KW-0436">Ligase</keyword>
<dbReference type="AlphaFoldDB" id="A0A2Z4LW60"/>
<evidence type="ECO:0000256" key="1">
    <source>
        <dbReference type="ARBA" id="ARBA00022598"/>
    </source>
</evidence>
<gene>
    <name evidence="6" type="ORF">HME9304_03227</name>
</gene>
<protein>
    <recommendedName>
        <fullName evidence="5">ATP-grasp domain-containing protein</fullName>
    </recommendedName>
</protein>
<dbReference type="EMBL" id="CP030104">
    <property type="protein sequence ID" value="AWX46195.1"/>
    <property type="molecule type" value="Genomic_DNA"/>
</dbReference>
<evidence type="ECO:0000313" key="7">
    <source>
        <dbReference type="Proteomes" id="UP000248536"/>
    </source>
</evidence>
<organism evidence="6 7">
    <name type="scientific">Flagellimonas maritima</name>
    <dbReference type="NCBI Taxonomy" id="1383885"/>
    <lineage>
        <taxon>Bacteria</taxon>
        <taxon>Pseudomonadati</taxon>
        <taxon>Bacteroidota</taxon>
        <taxon>Flavobacteriia</taxon>
        <taxon>Flavobacteriales</taxon>
        <taxon>Flavobacteriaceae</taxon>
        <taxon>Flagellimonas</taxon>
    </lineage>
</organism>
<evidence type="ECO:0000256" key="3">
    <source>
        <dbReference type="ARBA" id="ARBA00022840"/>
    </source>
</evidence>
<dbReference type="Pfam" id="PF13535">
    <property type="entry name" value="ATP-grasp_4"/>
    <property type="match status" value="1"/>
</dbReference>
<dbReference type="GO" id="GO:0005524">
    <property type="term" value="F:ATP binding"/>
    <property type="evidence" value="ECO:0007669"/>
    <property type="project" value="UniProtKB-UniRule"/>
</dbReference>
<dbReference type="RefSeq" id="WP_112379499.1">
    <property type="nucleotide sequence ID" value="NZ_CP030104.1"/>
</dbReference>
<dbReference type="SUPFAM" id="SSF56059">
    <property type="entry name" value="Glutathione synthetase ATP-binding domain-like"/>
    <property type="match status" value="1"/>
</dbReference>
<accession>A0A2Z4LW60</accession>
<keyword evidence="2 4" id="KW-0547">Nucleotide-binding</keyword>